<dbReference type="EMBL" id="BMCU01000005">
    <property type="protein sequence ID" value="GGG23683.1"/>
    <property type="molecule type" value="Genomic_DNA"/>
</dbReference>
<sequence>MAPDYRAGMTALDITEADGIVTVLLNRPAQRNAIDAAMIGEIHELCADLEAEPRIAIITGGTEGVFAAGADIAQLRDRGRADALTGINGTAFERIRRLPMPTIAAIDGYALGGGAELTYACDIRIGTPRTIFGQPEPGLGITAGAGATFRLVRLVGESVAKHLLLAGDKLTADRAFQVGLLHSIVEPSDLPTAATALAQKMQKLSPIALRATKLVTDADPAAHPQVDLLAQAMLFTDDEKHRRMTEFLSRREPPANPER</sequence>
<reference evidence="1" key="2">
    <citation type="submission" date="2020-09" db="EMBL/GenBank/DDBJ databases">
        <authorList>
            <person name="Sun Q."/>
            <person name="Sedlacek I."/>
        </authorList>
    </citation>
    <scope>NUCLEOTIDE SEQUENCE</scope>
    <source>
        <strain evidence="1">CCM 7905</strain>
    </source>
</reference>
<dbReference type="Proteomes" id="UP000654257">
    <property type="component" value="Unassembled WGS sequence"/>
</dbReference>
<proteinExistence type="predicted"/>
<dbReference type="PANTHER" id="PTHR11941:SF54">
    <property type="entry name" value="ENOYL-COA HYDRATASE, MITOCHONDRIAL"/>
    <property type="match status" value="1"/>
</dbReference>
<dbReference type="GO" id="GO:0003824">
    <property type="term" value="F:catalytic activity"/>
    <property type="evidence" value="ECO:0007669"/>
    <property type="project" value="UniProtKB-ARBA"/>
</dbReference>
<dbReference type="InterPro" id="IPR029045">
    <property type="entry name" value="ClpP/crotonase-like_dom_sf"/>
</dbReference>
<protein>
    <submittedName>
        <fullName evidence="1">Enoyl-CoA hydratase/isomerase</fullName>
    </submittedName>
</protein>
<dbReference type="AlphaFoldDB" id="A0A917LHG5"/>
<dbReference type="CDD" id="cd06558">
    <property type="entry name" value="crotonase-like"/>
    <property type="match status" value="1"/>
</dbReference>
<organism evidence="1 2">
    <name type="scientific">Rhodococcoides trifolii</name>
    <dbReference type="NCBI Taxonomy" id="908250"/>
    <lineage>
        <taxon>Bacteria</taxon>
        <taxon>Bacillati</taxon>
        <taxon>Actinomycetota</taxon>
        <taxon>Actinomycetes</taxon>
        <taxon>Mycobacteriales</taxon>
        <taxon>Nocardiaceae</taxon>
        <taxon>Rhodococcoides</taxon>
    </lineage>
</organism>
<reference evidence="1" key="1">
    <citation type="journal article" date="2014" name="Int. J. Syst. Evol. Microbiol.">
        <title>Complete genome sequence of Corynebacterium casei LMG S-19264T (=DSM 44701T), isolated from a smear-ripened cheese.</title>
        <authorList>
            <consortium name="US DOE Joint Genome Institute (JGI-PGF)"/>
            <person name="Walter F."/>
            <person name="Albersmeier A."/>
            <person name="Kalinowski J."/>
            <person name="Ruckert C."/>
        </authorList>
    </citation>
    <scope>NUCLEOTIDE SEQUENCE</scope>
    <source>
        <strain evidence="1">CCM 7905</strain>
    </source>
</reference>
<evidence type="ECO:0000313" key="2">
    <source>
        <dbReference type="Proteomes" id="UP000654257"/>
    </source>
</evidence>
<dbReference type="SUPFAM" id="SSF52096">
    <property type="entry name" value="ClpP/crotonase"/>
    <property type="match status" value="1"/>
</dbReference>
<dbReference type="PANTHER" id="PTHR11941">
    <property type="entry name" value="ENOYL-COA HYDRATASE-RELATED"/>
    <property type="match status" value="1"/>
</dbReference>
<dbReference type="InterPro" id="IPR001753">
    <property type="entry name" value="Enoyl-CoA_hydra/iso"/>
</dbReference>
<gene>
    <name evidence="1" type="ORF">GCM10007304_41940</name>
</gene>
<evidence type="ECO:0000313" key="1">
    <source>
        <dbReference type="EMBL" id="GGG23683.1"/>
    </source>
</evidence>
<dbReference type="Gene3D" id="3.90.226.10">
    <property type="entry name" value="2-enoyl-CoA Hydratase, Chain A, domain 1"/>
    <property type="match status" value="1"/>
</dbReference>
<dbReference type="Pfam" id="PF00378">
    <property type="entry name" value="ECH_1"/>
    <property type="match status" value="1"/>
</dbReference>
<keyword evidence="2" id="KW-1185">Reference proteome</keyword>
<dbReference type="GO" id="GO:0006635">
    <property type="term" value="P:fatty acid beta-oxidation"/>
    <property type="evidence" value="ECO:0007669"/>
    <property type="project" value="TreeGrafter"/>
</dbReference>
<name>A0A917LHG5_9NOCA</name>
<comment type="caution">
    <text evidence="1">The sequence shown here is derived from an EMBL/GenBank/DDBJ whole genome shotgun (WGS) entry which is preliminary data.</text>
</comment>
<accession>A0A917LHG5</accession>